<dbReference type="SUPFAM" id="SSF81296">
    <property type="entry name" value="E set domains"/>
    <property type="match status" value="1"/>
</dbReference>
<organism evidence="4 5">
    <name type="scientific">Armillaria tabescens</name>
    <name type="common">Ringless honey mushroom</name>
    <name type="synonym">Agaricus tabescens</name>
    <dbReference type="NCBI Taxonomy" id="1929756"/>
    <lineage>
        <taxon>Eukaryota</taxon>
        <taxon>Fungi</taxon>
        <taxon>Dikarya</taxon>
        <taxon>Basidiomycota</taxon>
        <taxon>Agaricomycotina</taxon>
        <taxon>Agaricomycetes</taxon>
        <taxon>Agaricomycetidae</taxon>
        <taxon>Agaricales</taxon>
        <taxon>Marasmiineae</taxon>
        <taxon>Physalacriaceae</taxon>
        <taxon>Desarmillaria</taxon>
    </lineage>
</organism>
<evidence type="ECO:0000256" key="2">
    <source>
        <dbReference type="SAM" id="SignalP"/>
    </source>
</evidence>
<dbReference type="SMART" id="SM00321">
    <property type="entry name" value="WSC"/>
    <property type="match status" value="4"/>
</dbReference>
<gene>
    <name evidence="4" type="ORF">EV420DRAFT_787296</name>
</gene>
<dbReference type="SUPFAM" id="SSF50965">
    <property type="entry name" value="Galactose oxidase, central domain"/>
    <property type="match status" value="1"/>
</dbReference>
<evidence type="ECO:0000256" key="1">
    <source>
        <dbReference type="ARBA" id="ARBA00022729"/>
    </source>
</evidence>
<dbReference type="InterPro" id="IPR002889">
    <property type="entry name" value="WSC_carb-bd"/>
</dbReference>
<dbReference type="CDD" id="cd02851">
    <property type="entry name" value="E_set_GO_C"/>
    <property type="match status" value="1"/>
</dbReference>
<evidence type="ECO:0000313" key="5">
    <source>
        <dbReference type="Proteomes" id="UP001175211"/>
    </source>
</evidence>
<dbReference type="InterPro" id="IPR037293">
    <property type="entry name" value="Gal_Oxidase_central_sf"/>
</dbReference>
<dbReference type="PROSITE" id="PS51212">
    <property type="entry name" value="WSC"/>
    <property type="match status" value="4"/>
</dbReference>
<feature type="domain" description="WSC" evidence="3">
    <location>
        <begin position="156"/>
        <end position="248"/>
    </location>
</feature>
<dbReference type="Pfam" id="PF07250">
    <property type="entry name" value="Glyoxal_oxid_N"/>
    <property type="match status" value="1"/>
</dbReference>
<dbReference type="Gene3D" id="2.130.10.80">
    <property type="entry name" value="Galactose oxidase/kelch, beta-propeller"/>
    <property type="match status" value="1"/>
</dbReference>
<comment type="caution">
    <text evidence="4">The sequence shown here is derived from an EMBL/GenBank/DDBJ whole genome shotgun (WGS) entry which is preliminary data.</text>
</comment>
<keyword evidence="1 2" id="KW-0732">Signal</keyword>
<dbReference type="AlphaFoldDB" id="A0AA39JUI4"/>
<dbReference type="InterPro" id="IPR009880">
    <property type="entry name" value="Glyoxal_oxidase_N"/>
</dbReference>
<evidence type="ECO:0000313" key="4">
    <source>
        <dbReference type="EMBL" id="KAK0449009.1"/>
    </source>
</evidence>
<reference evidence="4" key="1">
    <citation type="submission" date="2023-06" db="EMBL/GenBank/DDBJ databases">
        <authorList>
            <consortium name="Lawrence Berkeley National Laboratory"/>
            <person name="Ahrendt S."/>
            <person name="Sahu N."/>
            <person name="Indic B."/>
            <person name="Wong-Bajracharya J."/>
            <person name="Merenyi Z."/>
            <person name="Ke H.-M."/>
            <person name="Monk M."/>
            <person name="Kocsube S."/>
            <person name="Drula E."/>
            <person name="Lipzen A."/>
            <person name="Balint B."/>
            <person name="Henrissat B."/>
            <person name="Andreopoulos B."/>
            <person name="Martin F.M."/>
            <person name="Harder C.B."/>
            <person name="Rigling D."/>
            <person name="Ford K.L."/>
            <person name="Foster G.D."/>
            <person name="Pangilinan J."/>
            <person name="Papanicolaou A."/>
            <person name="Barry K."/>
            <person name="LaButti K."/>
            <person name="Viragh M."/>
            <person name="Koriabine M."/>
            <person name="Yan M."/>
            <person name="Riley R."/>
            <person name="Champramary S."/>
            <person name="Plett K.L."/>
            <person name="Tsai I.J."/>
            <person name="Slot J."/>
            <person name="Sipos G."/>
            <person name="Plett J."/>
            <person name="Nagy L.G."/>
            <person name="Grigoriev I.V."/>
        </authorList>
    </citation>
    <scope>NUCLEOTIDE SEQUENCE</scope>
    <source>
        <strain evidence="4">CCBAS 213</strain>
    </source>
</reference>
<dbReference type="GeneID" id="85367009"/>
<sequence length="1012" mass="107738">MVFLNSFLGPVALSALFSSAQASTHIRSAAAGHLHRRQSIPTDLPGNWTSLGCYTDTQGTRTLSLSTYTSTDNMTVSNCINFCGDGGFIYAGVEYSQECYCGNNIESGDTNATATDCNMACTGNTLQLCGGPSRLNLFWSGATPPPPPTIVPSVGNWTSLGCYSDNVDGRALTVGMDVTDVTIETCTSACFSSGYQFAGTEYSAQCFCGSSIVNGGAPTASDECTMTCAGNSSQFCGGPNRLNVYNYTGTDLPPINNGGGNAGGGQAVAVFPVLTGLPGSWSYNACWVDNAHGRIFETEIGADANLTVQSCIASCIDRNFTVAGMEFGQECYCGDRLVNGATLAAESDCSMSCTGNSTEACGAGNRLSVYSTTENITALPVAVALVDNLPGQWTYQGCYTDEVVGTRTLPWQNIWSTNNSVEACLTQCSDFGYTAAGLEYGDECYCGDISDIAAHDSVQAEESDCATQCPGDPLHLCGGGLRLQLYTWNGTMNVWHTPAVTGRYEFFVPGVVVPLIATVGVNNKVTFLEKDGTGFPNSTGAYELDLSLVDNFDLAWREMHVKTDVFCSGSIILPDKGARQINVGGWSLESTFGVRLYTPDGVPGTNSTNDWEENWEELSLQRGRWYPTAMMMANGTILVIGGETGSNASPQPNLELLPKPEGGDTVVELEWLQRTDPNNLYPFMFVLPGGGILAIYYNEARILDAVTFDTTKELPNLPASVDDFLGGRTYPLEGSAVLFPQYAPYTDPVRVLVCGGSSPGAGIAIDNCVSIEPEVDNATWTLERMPSKRVMSCMAPLPDGTFLILNGAHQGVAGFGLATDPNLGAVLYDPTQPVNQRMSILNTTIVARMYHSEAILLPDARVLVSGSDPQDGVNPEEFRIEIYIPPYLDMGFTQPEFTLEETDWAYGGTYTVSNITLFQGEISDVRISLIGAVSSTHGNTMGSRTIFPAISCSGTSCTVTAPPNANVSPPGWHQLFILDGPTPSHSVWVRIGGDPAQLGNWPQLPGFTTPGV</sequence>
<dbReference type="InterPro" id="IPR013783">
    <property type="entry name" value="Ig-like_fold"/>
</dbReference>
<dbReference type="PANTHER" id="PTHR32208">
    <property type="entry name" value="SECRETED PROTEIN-RELATED"/>
    <property type="match status" value="1"/>
</dbReference>
<dbReference type="RefSeq" id="XP_060326724.1">
    <property type="nucleotide sequence ID" value="XM_060483461.1"/>
</dbReference>
<accession>A0AA39JUI4</accession>
<feature type="signal peptide" evidence="2">
    <location>
        <begin position="1"/>
        <end position="22"/>
    </location>
</feature>
<dbReference type="Pfam" id="PF09118">
    <property type="entry name" value="GO-like_E_set"/>
    <property type="match status" value="1"/>
</dbReference>
<feature type="domain" description="WSC" evidence="3">
    <location>
        <begin position="47"/>
        <end position="141"/>
    </location>
</feature>
<name>A0AA39JUI4_ARMTA</name>
<dbReference type="InterPro" id="IPR015202">
    <property type="entry name" value="GO-like_E_set"/>
</dbReference>
<feature type="domain" description="WSC" evidence="3">
    <location>
        <begin position="392"/>
        <end position="489"/>
    </location>
</feature>
<keyword evidence="5" id="KW-1185">Reference proteome</keyword>
<proteinExistence type="predicted"/>
<dbReference type="InterPro" id="IPR014756">
    <property type="entry name" value="Ig_E-set"/>
</dbReference>
<feature type="chain" id="PRO_5041392865" description="WSC domain-containing protein" evidence="2">
    <location>
        <begin position="23"/>
        <end position="1012"/>
    </location>
</feature>
<dbReference type="EMBL" id="JAUEPS010000039">
    <property type="protein sequence ID" value="KAK0449009.1"/>
    <property type="molecule type" value="Genomic_DNA"/>
</dbReference>
<dbReference type="InterPro" id="IPR011043">
    <property type="entry name" value="Gal_Oxase/kelch_b-propeller"/>
</dbReference>
<dbReference type="PANTHER" id="PTHR32208:SF105">
    <property type="entry name" value="COPPER RADICAL OXIDASE"/>
    <property type="match status" value="1"/>
</dbReference>
<dbReference type="Proteomes" id="UP001175211">
    <property type="component" value="Unassembled WGS sequence"/>
</dbReference>
<protein>
    <recommendedName>
        <fullName evidence="3">WSC domain-containing protein</fullName>
    </recommendedName>
</protein>
<dbReference type="Pfam" id="PF01822">
    <property type="entry name" value="WSC"/>
    <property type="match status" value="4"/>
</dbReference>
<dbReference type="Gene3D" id="2.60.40.10">
    <property type="entry name" value="Immunoglobulins"/>
    <property type="match status" value="1"/>
</dbReference>
<evidence type="ECO:0000259" key="3">
    <source>
        <dbReference type="PROSITE" id="PS51212"/>
    </source>
</evidence>
<feature type="domain" description="WSC" evidence="3">
    <location>
        <begin position="280"/>
        <end position="373"/>
    </location>
</feature>